<feature type="compositionally biased region" description="Polar residues" evidence="1">
    <location>
        <begin position="432"/>
        <end position="444"/>
    </location>
</feature>
<dbReference type="OMA" id="QEQDINC"/>
<feature type="compositionally biased region" description="Basic and acidic residues" evidence="1">
    <location>
        <begin position="528"/>
        <end position="537"/>
    </location>
</feature>
<dbReference type="AlphaFoldDB" id="A0A6U6D6G8"/>
<dbReference type="Pfam" id="PF00650">
    <property type="entry name" value="CRAL_TRIO"/>
    <property type="match status" value="1"/>
</dbReference>
<dbReference type="Gene3D" id="3.40.525.10">
    <property type="entry name" value="CRAL-TRIO lipid binding domain"/>
    <property type="match status" value="1"/>
</dbReference>
<name>A0A6U6D6G8_GUITH</name>
<gene>
    <name evidence="3" type="ORF">GTHE00462_LOCUS36254</name>
    <name evidence="4" type="ORF">GTHE00462_LOCUS36255</name>
</gene>
<proteinExistence type="predicted"/>
<dbReference type="InterPro" id="IPR001251">
    <property type="entry name" value="CRAL-TRIO_dom"/>
</dbReference>
<evidence type="ECO:0000256" key="1">
    <source>
        <dbReference type="SAM" id="MobiDB-lite"/>
    </source>
</evidence>
<dbReference type="EMBL" id="HBKN01046422">
    <property type="protein sequence ID" value="CAE2336120.1"/>
    <property type="molecule type" value="Transcribed_RNA"/>
</dbReference>
<protein>
    <recommendedName>
        <fullName evidence="2">CRAL-TRIO domain-containing protein</fullName>
    </recommendedName>
</protein>
<feature type="domain" description="CRAL-TRIO" evidence="2">
    <location>
        <begin position="113"/>
        <end position="279"/>
    </location>
</feature>
<evidence type="ECO:0000313" key="4">
    <source>
        <dbReference type="EMBL" id="CAE2336121.1"/>
    </source>
</evidence>
<dbReference type="SUPFAM" id="SSF46938">
    <property type="entry name" value="CRAL/TRIO N-terminal domain"/>
    <property type="match status" value="1"/>
</dbReference>
<sequence>MLEDSEETLDRELSMHSVATTVAQSNGSSPRQIQSNPIKEDAHLDGWRQISEKLIDLAVGGDEDVMRYGDLIVNEKAIRRFLAANKGNVDKALHQFVKHLKWREEYQLDAIVEEDFSDMLELNEIYWAGKDLEGVPTLTWLLRKHDAKRQSADRFVRFLVFQIERGLRAMPDYPNGRFNIAVDLSHVGYSNMDHEMSVKLQAVLTQNYPKVRKALYVFPVNWFVQLFWDTLLKPILSTLQPDIEDKICPLRGDYKAELLKRFDISEIEIAFGGELDVEGRKNPKFVQYIPRAYCVDVKRENDELVNSQPIAPVVEQVGQTNHKELEDNSESEYDTPDASPVIQPLTADETIPPMEEKYEDNKGNSLQTEDKEQEMKKSNRDVTEGSKFNPVETSHRQKLVELNDETLRVLLCNGHKYVEGNGHKYVEGSGDDNLNNDQHTTSAGEVSAEPEHASLQAEDEGVDRERSAIHLGARRGSTEEAGSSEGRDGELDGKEEKQVLFDLGMALAASTQLLPSPVASLPHPTGKKGSEENHAEDDNPLEFFMSQVEVFRLLQVIMR</sequence>
<feature type="compositionally biased region" description="Basic and acidic residues" evidence="1">
    <location>
        <begin position="354"/>
        <end position="384"/>
    </location>
</feature>
<dbReference type="PROSITE" id="PS50191">
    <property type="entry name" value="CRAL_TRIO"/>
    <property type="match status" value="1"/>
</dbReference>
<dbReference type="PANTHER" id="PTHR46277:SF3">
    <property type="entry name" value="BINDING PROTEIN, PUTATIVE-RELATED"/>
    <property type="match status" value="1"/>
</dbReference>
<dbReference type="InterPro" id="IPR036273">
    <property type="entry name" value="CRAL/TRIO_N_dom_sf"/>
</dbReference>
<dbReference type="CDD" id="cd00170">
    <property type="entry name" value="SEC14"/>
    <property type="match status" value="1"/>
</dbReference>
<accession>A0A6U6D6G8</accession>
<feature type="region of interest" description="Disordered" evidence="1">
    <location>
        <begin position="423"/>
        <end position="493"/>
    </location>
</feature>
<dbReference type="EMBL" id="HBKN01046423">
    <property type="protein sequence ID" value="CAE2336121.1"/>
    <property type="molecule type" value="Transcribed_RNA"/>
</dbReference>
<dbReference type="SMART" id="SM00516">
    <property type="entry name" value="SEC14"/>
    <property type="match status" value="1"/>
</dbReference>
<dbReference type="SUPFAM" id="SSF52087">
    <property type="entry name" value="CRAL/TRIO domain"/>
    <property type="match status" value="1"/>
</dbReference>
<reference evidence="4" key="1">
    <citation type="submission" date="2021-01" db="EMBL/GenBank/DDBJ databases">
        <authorList>
            <person name="Corre E."/>
            <person name="Pelletier E."/>
            <person name="Niang G."/>
            <person name="Scheremetjew M."/>
            <person name="Finn R."/>
            <person name="Kale V."/>
            <person name="Holt S."/>
            <person name="Cochrane G."/>
            <person name="Meng A."/>
            <person name="Brown T."/>
            <person name="Cohen L."/>
        </authorList>
    </citation>
    <scope>NUCLEOTIDE SEQUENCE</scope>
    <source>
        <strain evidence="4">CCMP 2712</strain>
    </source>
</reference>
<feature type="region of interest" description="Disordered" evidence="1">
    <location>
        <begin position="324"/>
        <end position="395"/>
    </location>
</feature>
<dbReference type="InterPro" id="IPR036865">
    <property type="entry name" value="CRAL-TRIO_dom_sf"/>
</dbReference>
<feature type="region of interest" description="Disordered" evidence="1">
    <location>
        <begin position="515"/>
        <end position="537"/>
    </location>
</feature>
<organism evidence="4">
    <name type="scientific">Guillardia theta</name>
    <name type="common">Cryptophyte</name>
    <name type="synonym">Cryptomonas phi</name>
    <dbReference type="NCBI Taxonomy" id="55529"/>
    <lineage>
        <taxon>Eukaryota</taxon>
        <taxon>Cryptophyceae</taxon>
        <taxon>Pyrenomonadales</taxon>
        <taxon>Geminigeraceae</taxon>
        <taxon>Guillardia</taxon>
    </lineage>
</organism>
<dbReference type="PANTHER" id="PTHR46277">
    <property type="entry name" value="OS03G0850700 PROTEIN"/>
    <property type="match status" value="1"/>
</dbReference>
<evidence type="ECO:0000313" key="3">
    <source>
        <dbReference type="EMBL" id="CAE2336120.1"/>
    </source>
</evidence>
<evidence type="ECO:0000259" key="2">
    <source>
        <dbReference type="PROSITE" id="PS50191"/>
    </source>
</evidence>